<gene>
    <name evidence="7" type="ORF">HNQ80_000043</name>
</gene>
<comment type="similarity">
    <text evidence="1">Belongs to the sigma-70 factor family. ECF subfamily.</text>
</comment>
<evidence type="ECO:0000259" key="6">
    <source>
        <dbReference type="Pfam" id="PF08281"/>
    </source>
</evidence>
<dbReference type="Gene3D" id="1.10.10.10">
    <property type="entry name" value="Winged helix-like DNA-binding domain superfamily/Winged helix DNA-binding domain"/>
    <property type="match status" value="1"/>
</dbReference>
<dbReference type="InterPro" id="IPR039425">
    <property type="entry name" value="RNA_pol_sigma-70-like"/>
</dbReference>
<evidence type="ECO:0000256" key="1">
    <source>
        <dbReference type="ARBA" id="ARBA00010641"/>
    </source>
</evidence>
<feature type="domain" description="RNA polymerase sigma-70 region 2" evidence="5">
    <location>
        <begin position="21"/>
        <end position="88"/>
    </location>
</feature>
<dbReference type="InterPro" id="IPR013324">
    <property type="entry name" value="RNA_pol_sigma_r3/r4-like"/>
</dbReference>
<dbReference type="NCBIfam" id="TIGR02937">
    <property type="entry name" value="sigma70-ECF"/>
    <property type="match status" value="1"/>
</dbReference>
<feature type="domain" description="RNA polymerase sigma factor 70 region 4 type 2" evidence="6">
    <location>
        <begin position="116"/>
        <end position="168"/>
    </location>
</feature>
<keyword evidence="2" id="KW-0805">Transcription regulation</keyword>
<dbReference type="SUPFAM" id="SSF88946">
    <property type="entry name" value="Sigma2 domain of RNA polymerase sigma factors"/>
    <property type="match status" value="1"/>
</dbReference>
<dbReference type="GO" id="GO:0003677">
    <property type="term" value="F:DNA binding"/>
    <property type="evidence" value="ECO:0007669"/>
    <property type="project" value="InterPro"/>
</dbReference>
<protein>
    <submittedName>
        <fullName evidence="7">RNA polymerase sigma-70 factor (ECF subfamily)</fullName>
    </submittedName>
</protein>
<dbReference type="Gene3D" id="1.10.1740.10">
    <property type="match status" value="1"/>
</dbReference>
<dbReference type="SUPFAM" id="SSF88659">
    <property type="entry name" value="Sigma3 and sigma4 domains of RNA polymerase sigma factors"/>
    <property type="match status" value="1"/>
</dbReference>
<dbReference type="Pfam" id="PF04542">
    <property type="entry name" value="Sigma70_r2"/>
    <property type="match status" value="1"/>
</dbReference>
<dbReference type="Proteomes" id="UP000579281">
    <property type="component" value="Unassembled WGS sequence"/>
</dbReference>
<proteinExistence type="inferred from homology"/>
<comment type="caution">
    <text evidence="7">The sequence shown here is derived from an EMBL/GenBank/DDBJ whole genome shotgun (WGS) entry which is preliminary data.</text>
</comment>
<dbReference type="InterPro" id="IPR036388">
    <property type="entry name" value="WH-like_DNA-bd_sf"/>
</dbReference>
<keyword evidence="4" id="KW-0804">Transcription</keyword>
<evidence type="ECO:0000256" key="3">
    <source>
        <dbReference type="ARBA" id="ARBA00023082"/>
    </source>
</evidence>
<name>A0A841KJC2_9FIRM</name>
<dbReference type="CDD" id="cd06171">
    <property type="entry name" value="Sigma70_r4"/>
    <property type="match status" value="1"/>
</dbReference>
<dbReference type="InterPro" id="IPR014284">
    <property type="entry name" value="RNA_pol_sigma-70_dom"/>
</dbReference>
<dbReference type="PANTHER" id="PTHR43133">
    <property type="entry name" value="RNA POLYMERASE ECF-TYPE SIGMA FACTO"/>
    <property type="match status" value="1"/>
</dbReference>
<dbReference type="GO" id="GO:0016987">
    <property type="term" value="F:sigma factor activity"/>
    <property type="evidence" value="ECO:0007669"/>
    <property type="project" value="UniProtKB-KW"/>
</dbReference>
<dbReference type="InterPro" id="IPR013249">
    <property type="entry name" value="RNA_pol_sigma70_r4_t2"/>
</dbReference>
<sequence>MEALSGAVVQQGLNLEQQEMLYERYHKNVYHTVYHLCRDRELAEELTNEAYLVAFQKIYMLKDMDKFKGWICSIALNLARDYIRKNHRISPVASVEQWIQSCYTVEDEVVAKLDLNQVKAAINGLDSHYRNVIILRYYHDLPYNDIAKRLNLSCGTVKTRINRAKGKLHHLLGKKDGKQELPALSAM</sequence>
<accession>A0A841KJC2</accession>
<organism evidence="7 8">
    <name type="scientific">Anaerosolibacter carboniphilus</name>
    <dbReference type="NCBI Taxonomy" id="1417629"/>
    <lineage>
        <taxon>Bacteria</taxon>
        <taxon>Bacillati</taxon>
        <taxon>Bacillota</taxon>
        <taxon>Clostridia</taxon>
        <taxon>Peptostreptococcales</taxon>
        <taxon>Thermotaleaceae</taxon>
        <taxon>Anaerosolibacter</taxon>
    </lineage>
</organism>
<evidence type="ECO:0000313" key="8">
    <source>
        <dbReference type="Proteomes" id="UP000579281"/>
    </source>
</evidence>
<evidence type="ECO:0000313" key="7">
    <source>
        <dbReference type="EMBL" id="MBB6213974.1"/>
    </source>
</evidence>
<dbReference type="GO" id="GO:0006352">
    <property type="term" value="P:DNA-templated transcription initiation"/>
    <property type="evidence" value="ECO:0007669"/>
    <property type="project" value="InterPro"/>
</dbReference>
<evidence type="ECO:0000256" key="2">
    <source>
        <dbReference type="ARBA" id="ARBA00023015"/>
    </source>
</evidence>
<dbReference type="RefSeq" id="WP_184306976.1">
    <property type="nucleotide sequence ID" value="NZ_JACHEN010000001.1"/>
</dbReference>
<reference evidence="7 8" key="1">
    <citation type="submission" date="2020-08" db="EMBL/GenBank/DDBJ databases">
        <title>Genomic Encyclopedia of Type Strains, Phase IV (KMG-IV): sequencing the most valuable type-strain genomes for metagenomic binning, comparative biology and taxonomic classification.</title>
        <authorList>
            <person name="Goeker M."/>
        </authorList>
    </citation>
    <scope>NUCLEOTIDE SEQUENCE [LARGE SCALE GENOMIC DNA]</scope>
    <source>
        <strain evidence="7 8">DSM 103526</strain>
    </source>
</reference>
<evidence type="ECO:0000256" key="4">
    <source>
        <dbReference type="ARBA" id="ARBA00023163"/>
    </source>
</evidence>
<dbReference type="Pfam" id="PF08281">
    <property type="entry name" value="Sigma70_r4_2"/>
    <property type="match status" value="1"/>
</dbReference>
<dbReference type="PANTHER" id="PTHR43133:SF60">
    <property type="entry name" value="RNA POLYMERASE SIGMA FACTOR SIGV"/>
    <property type="match status" value="1"/>
</dbReference>
<dbReference type="InterPro" id="IPR013325">
    <property type="entry name" value="RNA_pol_sigma_r2"/>
</dbReference>
<evidence type="ECO:0000259" key="5">
    <source>
        <dbReference type="Pfam" id="PF04542"/>
    </source>
</evidence>
<keyword evidence="3" id="KW-0731">Sigma factor</keyword>
<dbReference type="EMBL" id="JACHEN010000001">
    <property type="protein sequence ID" value="MBB6213974.1"/>
    <property type="molecule type" value="Genomic_DNA"/>
</dbReference>
<dbReference type="InterPro" id="IPR007627">
    <property type="entry name" value="RNA_pol_sigma70_r2"/>
</dbReference>
<dbReference type="AlphaFoldDB" id="A0A841KJC2"/>
<keyword evidence="8" id="KW-1185">Reference proteome</keyword>